<keyword evidence="17" id="KW-1185">Reference proteome</keyword>
<accession>A0A1G8CVX2</accession>
<evidence type="ECO:0000259" key="15">
    <source>
        <dbReference type="Pfam" id="PF00890"/>
    </source>
</evidence>
<dbReference type="Gene3D" id="3.90.700.10">
    <property type="entry name" value="Succinate dehydrogenase/fumarate reductase flavoprotein, catalytic domain"/>
    <property type="match status" value="1"/>
</dbReference>
<evidence type="ECO:0000256" key="10">
    <source>
        <dbReference type="ARBA" id="ARBA00029426"/>
    </source>
</evidence>
<evidence type="ECO:0000256" key="4">
    <source>
        <dbReference type="ARBA" id="ARBA00012173"/>
    </source>
</evidence>
<evidence type="ECO:0000256" key="3">
    <source>
        <dbReference type="ARBA" id="ARBA00008562"/>
    </source>
</evidence>
<dbReference type="InterPro" id="IPR027477">
    <property type="entry name" value="Succ_DH/fumarate_Rdtase_cat_sf"/>
</dbReference>
<dbReference type="EC" id="1.4.3.16" evidence="4 12"/>
<evidence type="ECO:0000256" key="13">
    <source>
        <dbReference type="RuleBase" id="RU362049"/>
    </source>
</evidence>
<name>A0A1G8CVX2_9NOCA</name>
<keyword evidence="6 13" id="KW-0285">Flavoprotein</keyword>
<dbReference type="AlphaFoldDB" id="A0A1G8CVX2"/>
<dbReference type="Gene3D" id="1.20.58.100">
    <property type="entry name" value="Fumarate reductase/succinate dehydrogenase flavoprotein-like, C-terminal domain"/>
    <property type="match status" value="1"/>
</dbReference>
<comment type="subcellular location">
    <subcellularLocation>
        <location evidence="13">Cytoplasm</location>
    </subcellularLocation>
</comment>
<comment type="pathway">
    <text evidence="2 13">Cofactor biosynthesis; NAD(+) biosynthesis; iminoaspartate from L-aspartate (oxidase route): step 1/1.</text>
</comment>
<comment type="function">
    <text evidence="10">Catalyzes the oxidation of L-aspartate to iminoaspartate, the first step in the de novo biosynthesis of NAD(+).</text>
</comment>
<evidence type="ECO:0000256" key="9">
    <source>
        <dbReference type="ARBA" id="ARBA00023002"/>
    </source>
</evidence>
<dbReference type="InterPro" id="IPR036188">
    <property type="entry name" value="FAD/NAD-bd_sf"/>
</dbReference>
<evidence type="ECO:0000256" key="14">
    <source>
        <dbReference type="SAM" id="MobiDB-lite"/>
    </source>
</evidence>
<dbReference type="PRINTS" id="PR00368">
    <property type="entry name" value="FADPNR"/>
</dbReference>
<keyword evidence="9 13" id="KW-0560">Oxidoreductase</keyword>
<dbReference type="EMBL" id="FNDN01000002">
    <property type="protein sequence ID" value="SDH49687.1"/>
    <property type="molecule type" value="Genomic_DNA"/>
</dbReference>
<dbReference type="GO" id="GO:0005737">
    <property type="term" value="C:cytoplasm"/>
    <property type="evidence" value="ECO:0007669"/>
    <property type="project" value="UniProtKB-SubCell"/>
</dbReference>
<feature type="region of interest" description="Disordered" evidence="14">
    <location>
        <begin position="488"/>
        <end position="519"/>
    </location>
</feature>
<gene>
    <name evidence="16" type="ORF">SAMN05444695_102132</name>
</gene>
<feature type="compositionally biased region" description="Basic and acidic residues" evidence="14">
    <location>
        <begin position="488"/>
        <end position="498"/>
    </location>
</feature>
<dbReference type="Pfam" id="PF00890">
    <property type="entry name" value="FAD_binding_2"/>
    <property type="match status" value="1"/>
</dbReference>
<organism evidence="16 17">
    <name type="scientific">Rhodococcus triatomae</name>
    <dbReference type="NCBI Taxonomy" id="300028"/>
    <lineage>
        <taxon>Bacteria</taxon>
        <taxon>Bacillati</taxon>
        <taxon>Actinomycetota</taxon>
        <taxon>Actinomycetes</taxon>
        <taxon>Mycobacteriales</taxon>
        <taxon>Nocardiaceae</taxon>
        <taxon>Rhodococcus</taxon>
    </lineage>
</organism>
<dbReference type="Proteomes" id="UP000183263">
    <property type="component" value="Unassembled WGS sequence"/>
</dbReference>
<evidence type="ECO:0000256" key="2">
    <source>
        <dbReference type="ARBA" id="ARBA00004950"/>
    </source>
</evidence>
<dbReference type="SUPFAM" id="SSF51905">
    <property type="entry name" value="FAD/NAD(P)-binding domain"/>
    <property type="match status" value="1"/>
</dbReference>
<dbReference type="InterPro" id="IPR037099">
    <property type="entry name" value="Fum_R/Succ_DH_flav-like_C_sf"/>
</dbReference>
<evidence type="ECO:0000256" key="5">
    <source>
        <dbReference type="ARBA" id="ARBA00021901"/>
    </source>
</evidence>
<dbReference type="SUPFAM" id="SSF56425">
    <property type="entry name" value="Succinate dehydrogenase/fumarate reductase flavoprotein, catalytic domain"/>
    <property type="match status" value="1"/>
</dbReference>
<keyword evidence="8 13" id="KW-0274">FAD</keyword>
<evidence type="ECO:0000256" key="6">
    <source>
        <dbReference type="ARBA" id="ARBA00022630"/>
    </source>
</evidence>
<dbReference type="GO" id="GO:0033765">
    <property type="term" value="F:steroid dehydrogenase activity, acting on the CH-CH group of donors"/>
    <property type="evidence" value="ECO:0007669"/>
    <property type="project" value="UniProtKB-ARBA"/>
</dbReference>
<dbReference type="InterPro" id="IPR005288">
    <property type="entry name" value="NadB"/>
</dbReference>
<dbReference type="SUPFAM" id="SSF46977">
    <property type="entry name" value="Succinate dehydrogenase/fumarate reductase flavoprotein C-terminal domain"/>
    <property type="match status" value="1"/>
</dbReference>
<evidence type="ECO:0000256" key="11">
    <source>
        <dbReference type="ARBA" id="ARBA00048305"/>
    </source>
</evidence>
<feature type="domain" description="FAD-dependent oxidoreductase 2 FAD-binding" evidence="15">
    <location>
        <begin position="15"/>
        <end position="392"/>
    </location>
</feature>
<dbReference type="NCBIfam" id="TIGR00551">
    <property type="entry name" value="nadB"/>
    <property type="match status" value="1"/>
</dbReference>
<dbReference type="PANTHER" id="PTHR42716">
    <property type="entry name" value="L-ASPARTATE OXIDASE"/>
    <property type="match status" value="1"/>
</dbReference>
<dbReference type="FunFam" id="3.90.700.10:FF:000002">
    <property type="entry name" value="L-aspartate oxidase"/>
    <property type="match status" value="1"/>
</dbReference>
<evidence type="ECO:0000313" key="17">
    <source>
        <dbReference type="Proteomes" id="UP000183263"/>
    </source>
</evidence>
<dbReference type="OrthoDB" id="9805351at2"/>
<dbReference type="InterPro" id="IPR003953">
    <property type="entry name" value="FAD-dep_OxRdtase_2_FAD-bd"/>
</dbReference>
<evidence type="ECO:0000256" key="12">
    <source>
        <dbReference type="NCBIfam" id="TIGR00551"/>
    </source>
</evidence>
<evidence type="ECO:0000256" key="7">
    <source>
        <dbReference type="ARBA" id="ARBA00022642"/>
    </source>
</evidence>
<dbReference type="GO" id="GO:0034628">
    <property type="term" value="P:'de novo' NAD+ biosynthetic process from L-aspartate"/>
    <property type="evidence" value="ECO:0007669"/>
    <property type="project" value="TreeGrafter"/>
</dbReference>
<dbReference type="UniPathway" id="UPA00253">
    <property type="reaction ID" value="UER00326"/>
</dbReference>
<protein>
    <recommendedName>
        <fullName evidence="5 12">L-aspartate oxidase</fullName>
        <ecNumber evidence="4 12">1.4.3.16</ecNumber>
    </recommendedName>
</protein>
<dbReference type="RefSeq" id="WP_072737768.1">
    <property type="nucleotide sequence ID" value="NZ_CP048813.1"/>
</dbReference>
<evidence type="ECO:0000256" key="1">
    <source>
        <dbReference type="ARBA" id="ARBA00001974"/>
    </source>
</evidence>
<comment type="cofactor">
    <cofactor evidence="1 13">
        <name>FAD</name>
        <dbReference type="ChEBI" id="CHEBI:57692"/>
    </cofactor>
</comment>
<reference evidence="16 17" key="1">
    <citation type="submission" date="2016-10" db="EMBL/GenBank/DDBJ databases">
        <authorList>
            <person name="de Groot N.N."/>
        </authorList>
    </citation>
    <scope>NUCLEOTIDE SEQUENCE [LARGE SCALE GENOMIC DNA]</scope>
    <source>
        <strain evidence="16 17">DSM 44892</strain>
    </source>
</reference>
<keyword evidence="7 13" id="KW-0662">Pyridine nucleotide biosynthesis</keyword>
<comment type="catalytic activity">
    <reaction evidence="11">
        <text>L-aspartate + O2 = iminosuccinate + H2O2</text>
        <dbReference type="Rhea" id="RHEA:25876"/>
        <dbReference type="ChEBI" id="CHEBI:15379"/>
        <dbReference type="ChEBI" id="CHEBI:16240"/>
        <dbReference type="ChEBI" id="CHEBI:29991"/>
        <dbReference type="ChEBI" id="CHEBI:77875"/>
        <dbReference type="EC" id="1.4.3.16"/>
    </reaction>
    <physiologicalReaction direction="left-to-right" evidence="11">
        <dbReference type="Rhea" id="RHEA:25877"/>
    </physiologicalReaction>
</comment>
<dbReference type="NCBIfam" id="NF005867">
    <property type="entry name" value="PRK07804.1"/>
    <property type="match status" value="1"/>
</dbReference>
<comment type="similarity">
    <text evidence="3 13">Belongs to the FAD-dependent oxidoreductase 2 family. NadB subfamily.</text>
</comment>
<proteinExistence type="inferred from homology"/>
<evidence type="ECO:0000313" key="16">
    <source>
        <dbReference type="EMBL" id="SDH49687.1"/>
    </source>
</evidence>
<sequence length="538" mass="54249">MTTAPTVAWEERAGLVIVGGGVAGLTAARAAASLGVSPLVLAKGGPTDTATQYAQGGVAVLADDETSVDSHVADTLAAGGGLCDEPAVREILAAGPDAVARAVAAGVVFDRGPDGRLARTREGGHSRRRILHAGGDATGAELQRALLAGVGAGRTGIATSGSVRFGTTVLRVVTEAAGVTGILAHDSRGYGVIHAPAVILATGGLGQLYTSSTNPAGATGDGLALALDAGAAVADLEFVQFHPTVLYVPGAAGAGRRPLVSEAVRGEGARLIDGSGRGVTDGVHPLGDLAPRDVVSRAIHHRMAETGSDHVYLDARHLDGFAERFPTVTASCRAAGIDSRSDLIPVAPAAHYSCGGVVTDTFGRTQVPGLYAAGEVARTGLHGANRLASNSLLEGLVVGERAGTEAAGRAGIRVTVREAGLPHRPVVDRPTLQAAMTAHASVVRDAAGLTVVHRLLESGSVGPRTVHEIEDAALTVAATALVTAASARRESVGCHTRSDGAGPSPAPRRSETVPPSSMTVRLRDGRIEIVQPQLTGAL</sequence>
<evidence type="ECO:0000256" key="8">
    <source>
        <dbReference type="ARBA" id="ARBA00022827"/>
    </source>
</evidence>
<dbReference type="GO" id="GO:0008734">
    <property type="term" value="F:L-aspartate oxidase activity"/>
    <property type="evidence" value="ECO:0007669"/>
    <property type="project" value="UniProtKB-UniRule"/>
</dbReference>
<dbReference type="Gene3D" id="3.50.50.60">
    <property type="entry name" value="FAD/NAD(P)-binding domain"/>
    <property type="match status" value="1"/>
</dbReference>
<dbReference type="PANTHER" id="PTHR42716:SF2">
    <property type="entry name" value="L-ASPARTATE OXIDASE, CHLOROPLASTIC"/>
    <property type="match status" value="1"/>
</dbReference>
<dbReference type="PRINTS" id="PR00411">
    <property type="entry name" value="PNDRDTASEI"/>
</dbReference>